<name>A0A482PCW0_CITRO</name>
<dbReference type="InterPro" id="IPR014756">
    <property type="entry name" value="Ig_E-set"/>
</dbReference>
<evidence type="ECO:0000256" key="3">
    <source>
        <dbReference type="ARBA" id="ARBA00008061"/>
    </source>
</evidence>
<reference evidence="18" key="1">
    <citation type="submission" date="2019-03" db="EMBL/GenBank/DDBJ databases">
        <title>Complete genome sequence of enteropathogenic Citrobacter rodentium strain DBS100.</title>
        <authorList>
            <person name="Popov G."/>
            <person name="Fiebig A."/>
            <person name="Shideler S."/>
            <person name="Coombes B."/>
            <person name="Savchenko A."/>
        </authorList>
    </citation>
    <scope>NUCLEOTIDE SEQUENCE</scope>
    <source>
        <strain evidence="18">DBS100</strain>
    </source>
</reference>
<dbReference type="EC" id="3.2.1.141" evidence="4 13"/>
<organism evidence="18">
    <name type="scientific">Citrobacter rodentium</name>
    <dbReference type="NCBI Taxonomy" id="67825"/>
    <lineage>
        <taxon>Bacteria</taxon>
        <taxon>Pseudomonadati</taxon>
        <taxon>Pseudomonadota</taxon>
        <taxon>Gammaproteobacteria</taxon>
        <taxon>Enterobacterales</taxon>
        <taxon>Enterobacteriaceae</taxon>
        <taxon>Citrobacter</taxon>
    </lineage>
</organism>
<evidence type="ECO:0000256" key="8">
    <source>
        <dbReference type="ARBA" id="ARBA00023277"/>
    </source>
</evidence>
<keyword evidence="9 14" id="KW-0326">Glycosidase</keyword>
<dbReference type="InterPro" id="IPR044901">
    <property type="entry name" value="Trehalose_TreZ_E-set_sf"/>
</dbReference>
<dbReference type="GO" id="GO:0033942">
    <property type="term" value="F:4-alpha-D-(1-&gt;4)-alpha-D-glucanotrehalose trehalohydrolase activity"/>
    <property type="evidence" value="ECO:0007669"/>
    <property type="project" value="UniProtKB-EC"/>
</dbReference>
<dbReference type="PANTHER" id="PTHR43651:SF11">
    <property type="entry name" value="MALTO-OLIGOSYLTREHALOSE TREHALOHYDROLASE"/>
    <property type="match status" value="1"/>
</dbReference>
<evidence type="ECO:0000256" key="11">
    <source>
        <dbReference type="ARBA" id="ARBA00033284"/>
    </source>
</evidence>
<dbReference type="Gene3D" id="3.20.20.80">
    <property type="entry name" value="Glycosidases"/>
    <property type="match status" value="1"/>
</dbReference>
<dbReference type="OMA" id="FTPMLFM"/>
<gene>
    <name evidence="18" type="primary">treZ</name>
    <name evidence="18" type="ORF">E2R62_04245</name>
</gene>
<evidence type="ECO:0000256" key="16">
    <source>
        <dbReference type="PIRSR" id="PIRSR006337-3"/>
    </source>
</evidence>
<dbReference type="UniPathway" id="UPA00299"/>
<dbReference type="Gene3D" id="2.60.40.10">
    <property type="entry name" value="Immunoglobulins"/>
    <property type="match status" value="1"/>
</dbReference>
<evidence type="ECO:0000256" key="4">
    <source>
        <dbReference type="ARBA" id="ARBA00012268"/>
    </source>
</evidence>
<comment type="catalytic activity">
    <reaction evidence="12 14">
        <text>hydrolysis of (1-&gt;4)-alpha-D-glucosidic linkage in 4-alpha-D-[(1-&gt;4)-alpha-D-glucanosyl]n trehalose to yield trehalose and (1-&gt;4)-alpha-D-glucan.</text>
        <dbReference type="EC" id="3.2.1.141"/>
    </reaction>
</comment>
<dbReference type="InterPro" id="IPR022567">
    <property type="entry name" value="DUF3459"/>
</dbReference>
<dbReference type="CDD" id="cd11325">
    <property type="entry name" value="AmyAc_GTHase"/>
    <property type="match status" value="1"/>
</dbReference>
<sequence>MSSKSFIKSWGSEFVAADVVRFRVWATNQEQVFVRIHDVNHEMTASGDGWFEAQIPGVHAGTPYQFVLADGTAIPDPASRAQVHDVNGPSLVVNPDAFHWRNADWQGCRWEEAVFYELHIGTFTPEGTLQAAIAKLPYLAELGITIIELMPVSQFGGNRGWGYDGTLLYAPHSAYGSPDDLKAFVDAAHGYGLSVVLDIVLNHFGPEGNYLPQLAADFFDPERMTPWGNGIAYENDAVRRYITEAPLFWLEEYQLDGLRFDAIDHIADTSSEHLLIEIAERIRRDITDRPIHLTTEDNRNVLFLHPRSEDGGVPLYTAEWNDDFHNAVHVMATGETHAYYADFASQPEQHVARALSEGFAWQGERSERTGEKRGVPSGAQTPVAFVDFIQNHDQVGNRAQGERLITLAGANKTQVLLAALLLSPHIPLLFMGEEYGETHPFLFFTDFHDELARAVREGRKKEFSGDTGHGEEDVPDPNAVTTFTRSKLDWPKMQSEEGKSWLTFTRELLVKRRRFIVPLLKSARGGEGEVVQTAPGFVAVRWRFAAGTLSLAFNIGDTPVVLPDMPGKTVFAWPDASERLNPNAIVVRLAQGETA</sequence>
<dbReference type="InterPro" id="IPR017853">
    <property type="entry name" value="GH"/>
</dbReference>
<keyword evidence="8" id="KW-0119">Carbohydrate metabolism</keyword>
<dbReference type="SMART" id="SM00642">
    <property type="entry name" value="Aamy"/>
    <property type="match status" value="1"/>
</dbReference>
<feature type="active site" description="Nucleophile" evidence="15">
    <location>
        <position position="261"/>
    </location>
</feature>
<dbReference type="InterPro" id="IPR012768">
    <property type="entry name" value="Trehalose_TreZ"/>
</dbReference>
<evidence type="ECO:0000259" key="17">
    <source>
        <dbReference type="SMART" id="SM00642"/>
    </source>
</evidence>
<evidence type="ECO:0000256" key="13">
    <source>
        <dbReference type="NCBIfam" id="TIGR02402"/>
    </source>
</evidence>
<dbReference type="PIRSF" id="PIRSF006337">
    <property type="entry name" value="Trehalose_TreZ"/>
    <property type="match status" value="1"/>
</dbReference>
<evidence type="ECO:0000256" key="6">
    <source>
        <dbReference type="ARBA" id="ARBA00022490"/>
    </source>
</evidence>
<evidence type="ECO:0000256" key="9">
    <source>
        <dbReference type="ARBA" id="ARBA00023295"/>
    </source>
</evidence>
<dbReference type="RefSeq" id="WP_012905805.1">
    <property type="nucleotide sequence ID" value="NZ_CAJTBI010000001.1"/>
</dbReference>
<evidence type="ECO:0000256" key="15">
    <source>
        <dbReference type="PIRSR" id="PIRSR006337-1"/>
    </source>
</evidence>
<dbReference type="Gene3D" id="2.60.40.1180">
    <property type="entry name" value="Golgi alpha-mannosidase II"/>
    <property type="match status" value="1"/>
</dbReference>
<evidence type="ECO:0000256" key="12">
    <source>
        <dbReference type="ARBA" id="ARBA00034013"/>
    </source>
</evidence>
<evidence type="ECO:0000256" key="14">
    <source>
        <dbReference type="PIRNR" id="PIRNR006337"/>
    </source>
</evidence>
<evidence type="ECO:0000256" key="1">
    <source>
        <dbReference type="ARBA" id="ARBA00004496"/>
    </source>
</evidence>
<keyword evidence="7 14" id="KW-0378">Hydrolase</keyword>
<dbReference type="CDD" id="cd02853">
    <property type="entry name" value="E_set_MTHase_like_N"/>
    <property type="match status" value="1"/>
</dbReference>
<comment type="pathway">
    <text evidence="2 14">Glycan biosynthesis; trehalose biosynthesis.</text>
</comment>
<dbReference type="Pfam" id="PF00128">
    <property type="entry name" value="Alpha-amylase"/>
    <property type="match status" value="2"/>
</dbReference>
<evidence type="ECO:0000256" key="2">
    <source>
        <dbReference type="ARBA" id="ARBA00005199"/>
    </source>
</evidence>
<evidence type="ECO:0000256" key="5">
    <source>
        <dbReference type="ARBA" id="ARBA00015938"/>
    </source>
</evidence>
<comment type="similarity">
    <text evidence="3 14">Belongs to the glycosyl hydrolase 13 family.</text>
</comment>
<feature type="site" description="Transition state stabilizer" evidence="16">
    <location>
        <position position="393"/>
    </location>
</feature>
<evidence type="ECO:0000313" key="18">
    <source>
        <dbReference type="EMBL" id="QBY28135.1"/>
    </source>
</evidence>
<dbReference type="EMBL" id="CP038008">
    <property type="protein sequence ID" value="QBY28135.1"/>
    <property type="molecule type" value="Genomic_DNA"/>
</dbReference>
<evidence type="ECO:0000256" key="7">
    <source>
        <dbReference type="ARBA" id="ARBA00022801"/>
    </source>
</evidence>
<dbReference type="Gene3D" id="1.10.10.760">
    <property type="entry name" value="E-set domains of sugar-utilizing enzymes"/>
    <property type="match status" value="1"/>
</dbReference>
<dbReference type="PANTHER" id="PTHR43651">
    <property type="entry name" value="1,4-ALPHA-GLUCAN-BRANCHING ENZYME"/>
    <property type="match status" value="1"/>
</dbReference>
<dbReference type="AlphaFoldDB" id="A0A482PCW0"/>
<dbReference type="NCBIfam" id="TIGR02402">
    <property type="entry name" value="trehalose_TreZ"/>
    <property type="match status" value="1"/>
</dbReference>
<dbReference type="SUPFAM" id="SSF81296">
    <property type="entry name" value="E set domains"/>
    <property type="match status" value="1"/>
</dbReference>
<comment type="subcellular location">
    <subcellularLocation>
        <location evidence="1 15">Cytoplasm</location>
    </subcellularLocation>
</comment>
<dbReference type="GO" id="GO:0005992">
    <property type="term" value="P:trehalose biosynthetic process"/>
    <property type="evidence" value="ECO:0007669"/>
    <property type="project" value="UniProtKB-UniRule"/>
</dbReference>
<dbReference type="GO" id="GO:0005737">
    <property type="term" value="C:cytoplasm"/>
    <property type="evidence" value="ECO:0007669"/>
    <property type="project" value="UniProtKB-SubCell"/>
</dbReference>
<dbReference type="Pfam" id="PF11941">
    <property type="entry name" value="DUF3459"/>
    <property type="match status" value="1"/>
</dbReference>
<dbReference type="SUPFAM" id="SSF51445">
    <property type="entry name" value="(Trans)glycosidases"/>
    <property type="match status" value="1"/>
</dbReference>
<feature type="active site" description="Proton donor" evidence="15">
    <location>
        <position position="296"/>
    </location>
</feature>
<accession>A0A482PCW0</accession>
<dbReference type="InterPro" id="IPR006047">
    <property type="entry name" value="GH13_cat_dom"/>
</dbReference>
<keyword evidence="6" id="KW-0963">Cytoplasm</keyword>
<dbReference type="InterPro" id="IPR013780">
    <property type="entry name" value="Glyco_hydro_b"/>
</dbReference>
<evidence type="ECO:0000256" key="10">
    <source>
        <dbReference type="ARBA" id="ARBA00032057"/>
    </source>
</evidence>
<dbReference type="InterPro" id="IPR013783">
    <property type="entry name" value="Ig-like_fold"/>
</dbReference>
<protein>
    <recommendedName>
        <fullName evidence="5 13">Malto-oligosyltrehalose trehalohydrolase</fullName>
        <shortName evidence="14">MTHase</shortName>
        <ecNumber evidence="4 13">3.2.1.141</ecNumber>
    </recommendedName>
    <alternativeName>
        <fullName evidence="11 14">4-alpha-D-((1-&gt;4)-alpha-D-glucano)trehalose trehalohydrolase</fullName>
    </alternativeName>
    <alternativeName>
        <fullName evidence="10 14">Maltooligosyl trehalose trehalohydrolase</fullName>
    </alternativeName>
</protein>
<feature type="domain" description="Glycosyl hydrolase family 13 catalytic" evidence="17">
    <location>
        <begin position="92"/>
        <end position="459"/>
    </location>
</feature>
<proteinExistence type="inferred from homology"/>